<dbReference type="Gene3D" id="3.30.420.10">
    <property type="entry name" value="Ribonuclease H-like superfamily/Ribonuclease H"/>
    <property type="match status" value="1"/>
</dbReference>
<evidence type="ECO:0000259" key="2">
    <source>
        <dbReference type="Pfam" id="PF03184"/>
    </source>
</evidence>
<dbReference type="GeneID" id="136088681"/>
<protein>
    <submittedName>
        <fullName evidence="4">Uncharacterized protein LOC136088681</fullName>
    </submittedName>
</protein>
<evidence type="ECO:0000256" key="1">
    <source>
        <dbReference type="SAM" id="MobiDB-lite"/>
    </source>
</evidence>
<accession>A0ABM4D4C0</accession>
<dbReference type="RefSeq" id="XP_065669122.1">
    <property type="nucleotide sequence ID" value="XM_065813050.1"/>
</dbReference>
<keyword evidence="3" id="KW-1185">Reference proteome</keyword>
<evidence type="ECO:0000313" key="3">
    <source>
        <dbReference type="Proteomes" id="UP001652625"/>
    </source>
</evidence>
<feature type="domain" description="DDE-1" evidence="2">
    <location>
        <begin position="195"/>
        <end position="333"/>
    </location>
</feature>
<dbReference type="Proteomes" id="UP001652625">
    <property type="component" value="Chromosome 12"/>
</dbReference>
<dbReference type="InterPro" id="IPR050863">
    <property type="entry name" value="CenT-Element_Derived"/>
</dbReference>
<feature type="compositionally biased region" description="Acidic residues" evidence="1">
    <location>
        <begin position="488"/>
        <end position="498"/>
    </location>
</feature>
<dbReference type="InterPro" id="IPR004875">
    <property type="entry name" value="DDE_SF_endonuclease_dom"/>
</dbReference>
<evidence type="ECO:0000313" key="4">
    <source>
        <dbReference type="RefSeq" id="XP_065669122.1"/>
    </source>
</evidence>
<feature type="compositionally biased region" description="Basic residues" evidence="1">
    <location>
        <begin position="433"/>
        <end position="445"/>
    </location>
</feature>
<name>A0ABM4D4C0_HYDVU</name>
<sequence>MPRELSIRKAAASHQIPKNTLARYVLKVKNTPDGVKVNFRPSNEHLLVFNSSEELLLKKYIQDAVNMHHGLSFTQVRRLAFEFAIANNKNVKCNWTEEKMAGIEWLHSFMRRQSLALRTPEQTSLSRCTSFNKTNVGAFFSNLEGVINRFNLQAQDIFNLDETGLTSVHKPVKVLALKGQKQVGQATSAERGVLVTACCIVGATGTAIPPYLLFPRVFFKEHMIKGAPVGTKGAATKSGWMISDIFIDVLKHFVDHVRPTTDSPKLILLDNHESHLSIAALNYAKTNGIMLLTFPPHCSHKLQPLDVSVFGPLKKHYNRACNDWMTNHPATPITIYDIGELLGTAFPLAFTPRNISQGFKAAGIYPFDSQIFTEEDFLAATVTDRPDPTVSDTTIESTTLPSTSVSTTIEIPTSLTDCQLISPEQIRPFPKAGMRKNNRKPRQKGKSAVLTDTPVKRQLEEAAQMRANKSKPKSIAPRKEKRKILIESSDEGSSEVEYADSSLDISELSSGEDTDDFNQPITVDDFVLAMVHGAKKKSSRHYIAKIISKTQDGFSVKWLKNQNRTTKFYITDEELTFVPASDIVRKLPTPLFHGETGRFANLYSFQFDFSNYSIVM</sequence>
<dbReference type="PANTHER" id="PTHR19303">
    <property type="entry name" value="TRANSPOSON"/>
    <property type="match status" value="1"/>
</dbReference>
<dbReference type="Pfam" id="PF03184">
    <property type="entry name" value="DDE_1"/>
    <property type="match status" value="1"/>
</dbReference>
<organism evidence="3 4">
    <name type="scientific">Hydra vulgaris</name>
    <name type="common">Hydra</name>
    <name type="synonym">Hydra attenuata</name>
    <dbReference type="NCBI Taxonomy" id="6087"/>
    <lineage>
        <taxon>Eukaryota</taxon>
        <taxon>Metazoa</taxon>
        <taxon>Cnidaria</taxon>
        <taxon>Hydrozoa</taxon>
        <taxon>Hydroidolina</taxon>
        <taxon>Anthoathecata</taxon>
        <taxon>Aplanulata</taxon>
        <taxon>Hydridae</taxon>
        <taxon>Hydra</taxon>
    </lineage>
</organism>
<dbReference type="InterPro" id="IPR036397">
    <property type="entry name" value="RNaseH_sf"/>
</dbReference>
<reference evidence="4" key="1">
    <citation type="submission" date="2025-08" db="UniProtKB">
        <authorList>
            <consortium name="RefSeq"/>
        </authorList>
    </citation>
    <scope>IDENTIFICATION</scope>
</reference>
<gene>
    <name evidence="4" type="primary">LOC136088681</name>
</gene>
<feature type="region of interest" description="Disordered" evidence="1">
    <location>
        <begin position="420"/>
        <end position="498"/>
    </location>
</feature>
<dbReference type="PANTHER" id="PTHR19303:SF71">
    <property type="entry name" value="ZINC FINGER PHD-TYPE DOMAIN-CONTAINING PROTEIN"/>
    <property type="match status" value="1"/>
</dbReference>
<proteinExistence type="predicted"/>